<dbReference type="SMART" id="SM00327">
    <property type="entry name" value="VWA"/>
    <property type="match status" value="1"/>
</dbReference>
<proteinExistence type="predicted"/>
<dbReference type="PANTHER" id="PTHR10579:SF43">
    <property type="entry name" value="ZINC FINGER (C3HC4-TYPE RING FINGER) FAMILY PROTEIN"/>
    <property type="match status" value="1"/>
</dbReference>
<dbReference type="EMBL" id="JASBRG010000001">
    <property type="protein sequence ID" value="MDI3318281.1"/>
    <property type="molecule type" value="Genomic_DNA"/>
</dbReference>
<dbReference type="RefSeq" id="WP_282332399.1">
    <property type="nucleotide sequence ID" value="NZ_JASBRG010000001.1"/>
</dbReference>
<dbReference type="PROSITE" id="PS50234">
    <property type="entry name" value="VWFA"/>
    <property type="match status" value="1"/>
</dbReference>
<dbReference type="SUPFAM" id="SSF53300">
    <property type="entry name" value="vWA-like"/>
    <property type="match status" value="1"/>
</dbReference>
<reference evidence="2 3" key="1">
    <citation type="submission" date="2023-05" db="EMBL/GenBank/DDBJ databases">
        <title>Genome sequence of Pinibacter sp. MAH-24.</title>
        <authorList>
            <person name="Huq M.A."/>
        </authorList>
    </citation>
    <scope>NUCLEOTIDE SEQUENCE [LARGE SCALE GENOMIC DNA]</scope>
    <source>
        <strain evidence="2 3">MAH-24</strain>
    </source>
</reference>
<accession>A0ABT6R6U4</accession>
<dbReference type="Proteomes" id="UP001226434">
    <property type="component" value="Unassembled WGS sequence"/>
</dbReference>
<protein>
    <submittedName>
        <fullName evidence="2">VWA domain-containing protein</fullName>
    </submittedName>
</protein>
<dbReference type="Pfam" id="PF00092">
    <property type="entry name" value="VWA"/>
    <property type="match status" value="1"/>
</dbReference>
<keyword evidence="3" id="KW-1185">Reference proteome</keyword>
<dbReference type="InterPro" id="IPR002035">
    <property type="entry name" value="VWF_A"/>
</dbReference>
<name>A0ABT6R6U4_9BACT</name>
<comment type="caution">
    <text evidence="2">The sequence shown here is derived from an EMBL/GenBank/DDBJ whole genome shotgun (WGS) entry which is preliminary data.</text>
</comment>
<dbReference type="InterPro" id="IPR036465">
    <property type="entry name" value="vWFA_dom_sf"/>
</dbReference>
<sequence length="433" mass="48206">MASKISPVDSSDLVHLQMRASGTYLLYDQNDNPYLYINVGSGELKANRKRVPLNISLVLDRSGSMAGDKIDYAKQAAMFVVDQLNSDDILSIVNYDDKVQVTSASQPVKNKEMLKAAIDQICEGGSTNLSGGMLQGYWQVEKARKAGYVNRVLLLTDGLANVGITDAIELKKLTDSRYNEKGIALSTFGLGSDYNEDLLTSLAETGRANYYFIKQADQIPNIFASELKGLLSVVAQNATLSVALPDGIVCEKVYGYPYEIKNNNIQVRLNDIYASDGKALLIKLKPVIHLKDAISFSCNLTYTDVETFRERSMIKNATINLTKEKEKVEKNKDPLVQEIIAVFTNAEEFDEILADVDRGGYETAKKKIDSTLKKIGILKDKYNSEKLQKQQLLLEDYAKHLDGIKAMKPEDVSLYQKSNKSANYEMKKLKANN</sequence>
<dbReference type="PANTHER" id="PTHR10579">
    <property type="entry name" value="CALCIUM-ACTIVATED CHLORIDE CHANNEL REGULATOR"/>
    <property type="match status" value="1"/>
</dbReference>
<gene>
    <name evidence="2" type="ORF">QJ048_00780</name>
</gene>
<organism evidence="2 3">
    <name type="scientific">Pinibacter soli</name>
    <dbReference type="NCBI Taxonomy" id="3044211"/>
    <lineage>
        <taxon>Bacteria</taxon>
        <taxon>Pseudomonadati</taxon>
        <taxon>Bacteroidota</taxon>
        <taxon>Chitinophagia</taxon>
        <taxon>Chitinophagales</taxon>
        <taxon>Chitinophagaceae</taxon>
        <taxon>Pinibacter</taxon>
    </lineage>
</organism>
<evidence type="ECO:0000313" key="2">
    <source>
        <dbReference type="EMBL" id="MDI3318281.1"/>
    </source>
</evidence>
<evidence type="ECO:0000313" key="3">
    <source>
        <dbReference type="Proteomes" id="UP001226434"/>
    </source>
</evidence>
<dbReference type="InterPro" id="IPR051266">
    <property type="entry name" value="CLCR"/>
</dbReference>
<dbReference type="Gene3D" id="3.40.50.410">
    <property type="entry name" value="von Willebrand factor, type A domain"/>
    <property type="match status" value="1"/>
</dbReference>
<evidence type="ECO:0000259" key="1">
    <source>
        <dbReference type="PROSITE" id="PS50234"/>
    </source>
</evidence>
<feature type="domain" description="VWFA" evidence="1">
    <location>
        <begin position="54"/>
        <end position="227"/>
    </location>
</feature>